<comment type="catalytic activity">
    <reaction evidence="13">
        <text>Preferential cleavage: (Ac)2-L-Lys-D-Ala-|-D-Ala. Also transpeptidation of peptidyl-alanyl moieties that are N-acyl substituents of D-alanine.</text>
        <dbReference type="EC" id="3.4.16.4"/>
    </reaction>
</comment>
<dbReference type="GO" id="GO:0008360">
    <property type="term" value="P:regulation of cell shape"/>
    <property type="evidence" value="ECO:0007669"/>
    <property type="project" value="UniProtKB-KW"/>
</dbReference>
<dbReference type="InterPro" id="IPR036138">
    <property type="entry name" value="PBP_dimer_sf"/>
</dbReference>
<comment type="similarity">
    <text evidence="4">Belongs to the transpeptidase family.</text>
</comment>
<evidence type="ECO:0000256" key="7">
    <source>
        <dbReference type="ARBA" id="ARBA00022692"/>
    </source>
</evidence>
<keyword evidence="9" id="KW-0573">Peptidoglycan synthesis</keyword>
<keyword evidence="12" id="KW-0961">Cell wall biogenesis/degradation</keyword>
<protein>
    <recommendedName>
        <fullName evidence="5">serine-type D-Ala-D-Ala carboxypeptidase</fullName>
        <ecNumber evidence="5">3.4.16.4</ecNumber>
    </recommendedName>
</protein>
<organism evidence="17 18">
    <name type="scientific">Heyndrickxia camelliae</name>
    <dbReference type="NCBI Taxonomy" id="1707093"/>
    <lineage>
        <taxon>Bacteria</taxon>
        <taxon>Bacillati</taxon>
        <taxon>Bacillota</taxon>
        <taxon>Bacilli</taxon>
        <taxon>Bacillales</taxon>
        <taxon>Bacillaceae</taxon>
        <taxon>Heyndrickxia</taxon>
    </lineage>
</organism>
<dbReference type="PANTHER" id="PTHR30627:SF2">
    <property type="entry name" value="PEPTIDOGLYCAN D,D-TRANSPEPTIDASE MRDA"/>
    <property type="match status" value="1"/>
</dbReference>
<evidence type="ECO:0000256" key="6">
    <source>
        <dbReference type="ARBA" id="ARBA00022475"/>
    </source>
</evidence>
<evidence type="ECO:0000256" key="3">
    <source>
        <dbReference type="ARBA" id="ARBA00004752"/>
    </source>
</evidence>
<dbReference type="SUPFAM" id="SSF56519">
    <property type="entry name" value="Penicillin binding protein dimerisation domain"/>
    <property type="match status" value="1"/>
</dbReference>
<dbReference type="SUPFAM" id="SSF56601">
    <property type="entry name" value="beta-lactamase/transpeptidase-like"/>
    <property type="match status" value="1"/>
</dbReference>
<feature type="compositionally biased region" description="Polar residues" evidence="14">
    <location>
        <begin position="728"/>
        <end position="740"/>
    </location>
</feature>
<dbReference type="GO" id="GO:0071972">
    <property type="term" value="F:peptidoglycan L,D-transpeptidase activity"/>
    <property type="evidence" value="ECO:0007669"/>
    <property type="project" value="TreeGrafter"/>
</dbReference>
<dbReference type="EMBL" id="PIQO01000006">
    <property type="protein sequence ID" value="PKR85079.1"/>
    <property type="molecule type" value="Genomic_DNA"/>
</dbReference>
<comment type="caution">
    <text evidence="17">The sequence shown here is derived from an EMBL/GenBank/DDBJ whole genome shotgun (WGS) entry which is preliminary data.</text>
</comment>
<accession>A0A2N3LKL8</accession>
<feature type="domain" description="Penicillin-binding protein transpeptidase" evidence="15">
    <location>
        <begin position="354"/>
        <end position="696"/>
    </location>
</feature>
<keyword evidence="10" id="KW-1133">Transmembrane helix</keyword>
<evidence type="ECO:0000313" key="18">
    <source>
        <dbReference type="Proteomes" id="UP000233440"/>
    </source>
</evidence>
<evidence type="ECO:0000256" key="5">
    <source>
        <dbReference type="ARBA" id="ARBA00012448"/>
    </source>
</evidence>
<keyword evidence="18" id="KW-1185">Reference proteome</keyword>
<keyword evidence="11" id="KW-0472">Membrane</keyword>
<dbReference type="GO" id="GO:0009252">
    <property type="term" value="P:peptidoglycan biosynthetic process"/>
    <property type="evidence" value="ECO:0007669"/>
    <property type="project" value="UniProtKB-UniPathway"/>
</dbReference>
<feature type="domain" description="Penicillin-binding protein dimerisation" evidence="16">
    <location>
        <begin position="60"/>
        <end position="308"/>
    </location>
</feature>
<evidence type="ECO:0000256" key="11">
    <source>
        <dbReference type="ARBA" id="ARBA00023136"/>
    </source>
</evidence>
<feature type="region of interest" description="Disordered" evidence="14">
    <location>
        <begin position="708"/>
        <end position="740"/>
    </location>
</feature>
<dbReference type="Gene3D" id="1.10.10.1230">
    <property type="entry name" value="Penicillin-binding protein, N-terminal non-catalytic domain, head sub-domain"/>
    <property type="match status" value="1"/>
</dbReference>
<evidence type="ECO:0000256" key="1">
    <source>
        <dbReference type="ARBA" id="ARBA00004167"/>
    </source>
</evidence>
<comment type="subcellular location">
    <subcellularLocation>
        <location evidence="2">Cell membrane</location>
    </subcellularLocation>
    <subcellularLocation>
        <location evidence="1">Membrane</location>
        <topology evidence="1">Single-pass membrane protein</topology>
    </subcellularLocation>
</comment>
<evidence type="ECO:0000256" key="10">
    <source>
        <dbReference type="ARBA" id="ARBA00022989"/>
    </source>
</evidence>
<dbReference type="Proteomes" id="UP000233440">
    <property type="component" value="Unassembled WGS sequence"/>
</dbReference>
<evidence type="ECO:0000256" key="4">
    <source>
        <dbReference type="ARBA" id="ARBA00007171"/>
    </source>
</evidence>
<dbReference type="GO" id="GO:0008658">
    <property type="term" value="F:penicillin binding"/>
    <property type="evidence" value="ECO:0007669"/>
    <property type="project" value="InterPro"/>
</dbReference>
<reference evidence="17 18" key="1">
    <citation type="submission" date="2017-11" db="EMBL/GenBank/DDBJ databases">
        <title>Bacillus camelliae sp. nov., isolated from pu'er tea.</title>
        <authorList>
            <person name="Niu L."/>
        </authorList>
    </citation>
    <scope>NUCLEOTIDE SEQUENCE [LARGE SCALE GENOMIC DNA]</scope>
    <source>
        <strain evidence="17 18">7578-1</strain>
    </source>
</reference>
<keyword evidence="7" id="KW-0812">Transmembrane</keyword>
<evidence type="ECO:0000256" key="2">
    <source>
        <dbReference type="ARBA" id="ARBA00004236"/>
    </source>
</evidence>
<evidence type="ECO:0000256" key="14">
    <source>
        <dbReference type="SAM" id="MobiDB-lite"/>
    </source>
</evidence>
<dbReference type="AlphaFoldDB" id="A0A2N3LKL8"/>
<evidence type="ECO:0000256" key="13">
    <source>
        <dbReference type="ARBA" id="ARBA00034000"/>
    </source>
</evidence>
<evidence type="ECO:0000259" key="15">
    <source>
        <dbReference type="Pfam" id="PF00905"/>
    </source>
</evidence>
<proteinExistence type="inferred from homology"/>
<dbReference type="InterPro" id="IPR005311">
    <property type="entry name" value="PBP_dimer"/>
</dbReference>
<evidence type="ECO:0000259" key="16">
    <source>
        <dbReference type="Pfam" id="PF03717"/>
    </source>
</evidence>
<evidence type="ECO:0000313" key="17">
    <source>
        <dbReference type="EMBL" id="PKR85079.1"/>
    </source>
</evidence>
<keyword evidence="8" id="KW-0133">Cell shape</keyword>
<evidence type="ECO:0000256" key="12">
    <source>
        <dbReference type="ARBA" id="ARBA00023316"/>
    </source>
</evidence>
<dbReference type="UniPathway" id="UPA00219"/>
<dbReference type="GO" id="GO:0071555">
    <property type="term" value="P:cell wall organization"/>
    <property type="evidence" value="ECO:0007669"/>
    <property type="project" value="UniProtKB-KW"/>
</dbReference>
<gene>
    <name evidence="17" type="ORF">CWO92_09950</name>
</gene>
<keyword evidence="6" id="KW-1003">Cell membrane</keyword>
<dbReference type="InterPro" id="IPR012338">
    <property type="entry name" value="Beta-lactam/transpept-like"/>
</dbReference>
<dbReference type="RefSeq" id="WP_101354059.1">
    <property type="nucleotide sequence ID" value="NZ_PIQO01000006.1"/>
</dbReference>
<dbReference type="InterPro" id="IPR001460">
    <property type="entry name" value="PCN-bd_Tpept"/>
</dbReference>
<sequence length="740" mass="82995">MKKTKKKKRTHVPLRMNMLFFVVFVLFSCLILRLGIVQIVHGQDYKREIARTDDVTVDTSVPRGKIYDRNHKLIVGNKPLNAITYTRSKTTSQKEMLAEARKLATLIKKDSPDDLKSITKRDRQDYWIMLHPNKAKAKITDAEWKKFKDGKLSDDEIYQMQLDRITDKEMNSFSKQELEVLAIYREMSSGYALSPQIVKNKGVTPKEFAVVNENLNSLPGVDTTTDWERYNVFKNDSGDAVLGSVLGNVSSSKEGLPKELVDYYLSRGYSRNDRVGKSYLEYQYEDVLQGQKEKVKNKTDKSGNVLESEVVSKGKRGDDLVLSIDIDLQQQVEKIIEKELAKNKPGHRFLDRAFVSVMDPNTGDLLTMAGKQYVTDKKTGKTVLADYALGNMTTSYSPGSVVKAATVLTGYQTGVIHPGEVQVDQPLKFAHTKVKKSWTPYGMGPISDLTALKRSSNVYMMLIAMKIGGQQTYVPNGPLSIDKLDAIKKLRYNFNQFGLGVKTGIDLPGESTGFGGGIPQENGNVLDFAFGQYDTYTPLQLVQYISTIANGGYRIQPHIVKEIREPSEKSDELGPIIDEVQPNVLNTLNMKSSWIDHVKKGLWEVVNEQGGTAHGYIDSQYKVAAKTGTAQGLYDGPKANEYWKRNELPPITWNLTFVGYAPYDHPEVAVSVVVPWAYEGIQKDPHINLEIANQVFKAYFDLKKERAKEGLDQSDTVQKVENADDAKITNSNVKTSSSAQ</sequence>
<comment type="pathway">
    <text evidence="3">Cell wall biogenesis; peptidoglycan biosynthesis.</text>
</comment>
<dbReference type="Pfam" id="PF00905">
    <property type="entry name" value="Transpeptidase"/>
    <property type="match status" value="1"/>
</dbReference>
<dbReference type="Gene3D" id="3.90.1310.10">
    <property type="entry name" value="Penicillin-binding protein 2a (Domain 2)"/>
    <property type="match status" value="1"/>
</dbReference>
<dbReference type="EC" id="3.4.16.4" evidence="5"/>
<dbReference type="PANTHER" id="PTHR30627">
    <property type="entry name" value="PEPTIDOGLYCAN D,D-TRANSPEPTIDASE"/>
    <property type="match status" value="1"/>
</dbReference>
<dbReference type="OrthoDB" id="9770103at2"/>
<evidence type="ECO:0000256" key="9">
    <source>
        <dbReference type="ARBA" id="ARBA00022984"/>
    </source>
</evidence>
<dbReference type="InterPro" id="IPR050515">
    <property type="entry name" value="Beta-lactam/transpept"/>
</dbReference>
<evidence type="ECO:0000256" key="8">
    <source>
        <dbReference type="ARBA" id="ARBA00022960"/>
    </source>
</evidence>
<dbReference type="Pfam" id="PF03717">
    <property type="entry name" value="PBP_dimer"/>
    <property type="match status" value="1"/>
</dbReference>
<dbReference type="Gene3D" id="3.40.710.10">
    <property type="entry name" value="DD-peptidase/beta-lactamase superfamily"/>
    <property type="match status" value="1"/>
</dbReference>
<dbReference type="GO" id="GO:0005886">
    <property type="term" value="C:plasma membrane"/>
    <property type="evidence" value="ECO:0007669"/>
    <property type="project" value="UniProtKB-SubCell"/>
</dbReference>
<dbReference type="PROSITE" id="PS51257">
    <property type="entry name" value="PROKAR_LIPOPROTEIN"/>
    <property type="match status" value="1"/>
</dbReference>
<dbReference type="GO" id="GO:0009002">
    <property type="term" value="F:serine-type D-Ala-D-Ala carboxypeptidase activity"/>
    <property type="evidence" value="ECO:0007669"/>
    <property type="project" value="UniProtKB-EC"/>
</dbReference>
<name>A0A2N3LKL8_9BACI</name>